<protein>
    <submittedName>
        <fullName evidence="2">Uncharacterized protein</fullName>
    </submittedName>
</protein>
<evidence type="ECO:0000313" key="3">
    <source>
        <dbReference type="Proteomes" id="UP000466442"/>
    </source>
</evidence>
<reference evidence="2" key="1">
    <citation type="journal article" date="2021" name="Mol. Ecol. Resour.">
        <title>Apolygus lucorum genome provides insights into omnivorousness and mesophyll feeding.</title>
        <authorList>
            <person name="Liu Y."/>
            <person name="Liu H."/>
            <person name="Wang H."/>
            <person name="Huang T."/>
            <person name="Liu B."/>
            <person name="Yang B."/>
            <person name="Yin L."/>
            <person name="Li B."/>
            <person name="Zhang Y."/>
            <person name="Zhang S."/>
            <person name="Jiang F."/>
            <person name="Zhang X."/>
            <person name="Ren Y."/>
            <person name="Wang B."/>
            <person name="Wang S."/>
            <person name="Lu Y."/>
            <person name="Wu K."/>
            <person name="Fan W."/>
            <person name="Wang G."/>
        </authorList>
    </citation>
    <scope>NUCLEOTIDE SEQUENCE</scope>
    <source>
        <strain evidence="2">12Hb</strain>
    </source>
</reference>
<proteinExistence type="predicted"/>
<feature type="compositionally biased region" description="Basic and acidic residues" evidence="1">
    <location>
        <begin position="1"/>
        <end position="16"/>
    </location>
</feature>
<accession>A0A8S9WNG8</accession>
<comment type="caution">
    <text evidence="2">The sequence shown here is derived from an EMBL/GenBank/DDBJ whole genome shotgun (WGS) entry which is preliminary data.</text>
</comment>
<evidence type="ECO:0000256" key="1">
    <source>
        <dbReference type="SAM" id="MobiDB-lite"/>
    </source>
</evidence>
<name>A0A8S9WNG8_APOLU</name>
<dbReference type="EMBL" id="WIXP02000016">
    <property type="protein sequence ID" value="KAF6198233.1"/>
    <property type="molecule type" value="Genomic_DNA"/>
</dbReference>
<evidence type="ECO:0000313" key="2">
    <source>
        <dbReference type="EMBL" id="KAF6198233.1"/>
    </source>
</evidence>
<keyword evidence="3" id="KW-1185">Reference proteome</keyword>
<feature type="region of interest" description="Disordered" evidence="1">
    <location>
        <begin position="1"/>
        <end position="28"/>
    </location>
</feature>
<organism evidence="2 3">
    <name type="scientific">Apolygus lucorum</name>
    <name type="common">Small green plant bug</name>
    <name type="synonym">Lygocoris lucorum</name>
    <dbReference type="NCBI Taxonomy" id="248454"/>
    <lineage>
        <taxon>Eukaryota</taxon>
        <taxon>Metazoa</taxon>
        <taxon>Ecdysozoa</taxon>
        <taxon>Arthropoda</taxon>
        <taxon>Hexapoda</taxon>
        <taxon>Insecta</taxon>
        <taxon>Pterygota</taxon>
        <taxon>Neoptera</taxon>
        <taxon>Paraneoptera</taxon>
        <taxon>Hemiptera</taxon>
        <taxon>Heteroptera</taxon>
        <taxon>Panheteroptera</taxon>
        <taxon>Cimicomorpha</taxon>
        <taxon>Miridae</taxon>
        <taxon>Mirini</taxon>
        <taxon>Apolygus</taxon>
    </lineage>
</organism>
<gene>
    <name evidence="2" type="ORF">GE061_007980</name>
</gene>
<sequence>MRSMRLDSNLESRRPIADPLQHSGGHSPVECRQHLSPVLCSRQTFFSWCICYAERDQKTSQFFRLE</sequence>
<dbReference type="AlphaFoldDB" id="A0A8S9WNG8"/>
<dbReference type="Proteomes" id="UP000466442">
    <property type="component" value="Linkage Group LG16"/>
</dbReference>